<comment type="caution">
    <text evidence="2">The sequence shown here is derived from an EMBL/GenBank/DDBJ whole genome shotgun (WGS) entry which is preliminary data.</text>
</comment>
<keyword evidence="1" id="KW-0812">Transmembrane</keyword>
<keyword evidence="3" id="KW-1185">Reference proteome</keyword>
<dbReference type="Proteomes" id="UP000019202">
    <property type="component" value="Unassembled WGS sequence"/>
</dbReference>
<evidence type="ECO:0000313" key="2">
    <source>
        <dbReference type="EMBL" id="CDL83338.1"/>
    </source>
</evidence>
<proteinExistence type="predicted"/>
<gene>
    <name evidence="2" type="ORF">XSR1_30191</name>
</gene>
<sequence length="41" mass="4954">MSIILISYQYVIYYNIELKKYLIMGCMVKCFYVISITNCFK</sequence>
<feature type="transmembrane region" description="Helical" evidence="1">
    <location>
        <begin position="21"/>
        <end position="40"/>
    </location>
</feature>
<dbReference type="AlphaFoldDB" id="W1IZS5"/>
<keyword evidence="1" id="KW-1133">Transmembrane helix</keyword>
<dbReference type="STRING" id="1427518.XSR1_30191"/>
<evidence type="ECO:0000256" key="1">
    <source>
        <dbReference type="SAM" id="Phobius"/>
    </source>
</evidence>
<dbReference type="EMBL" id="CBXF010000088">
    <property type="protein sequence ID" value="CDL83338.1"/>
    <property type="molecule type" value="Genomic_DNA"/>
</dbReference>
<organism evidence="2 3">
    <name type="scientific">Xenorhabdus szentirmaii DSM 16338</name>
    <dbReference type="NCBI Taxonomy" id="1427518"/>
    <lineage>
        <taxon>Bacteria</taxon>
        <taxon>Pseudomonadati</taxon>
        <taxon>Pseudomonadota</taxon>
        <taxon>Gammaproteobacteria</taxon>
        <taxon>Enterobacterales</taxon>
        <taxon>Morganellaceae</taxon>
        <taxon>Xenorhabdus</taxon>
    </lineage>
</organism>
<reference evidence="2" key="1">
    <citation type="submission" date="2013-11" db="EMBL/GenBank/DDBJ databases">
        <title>Draft genome sequence and annotation of the entomopathogenic bacteria, Xenorhabdus cabanillasi strain JM26 and Xenorhabdus szentirmai strain DSM 16338.</title>
        <authorList>
            <person name="Gualtieri M."/>
            <person name="Ogier J.C."/>
            <person name="Pages S."/>
            <person name="Givaudan A."/>
            <person name="Gaudriault S."/>
        </authorList>
    </citation>
    <scope>NUCLEOTIDE SEQUENCE [LARGE SCALE GENOMIC DNA]</scope>
    <source>
        <strain evidence="2">DSM 16338</strain>
    </source>
</reference>
<evidence type="ECO:0000313" key="3">
    <source>
        <dbReference type="Proteomes" id="UP000019202"/>
    </source>
</evidence>
<keyword evidence="1" id="KW-0472">Membrane</keyword>
<accession>W1IZS5</accession>
<protein>
    <submittedName>
        <fullName evidence="2">Uncharacterized protein</fullName>
    </submittedName>
</protein>
<name>W1IZS5_9GAMM</name>